<proteinExistence type="predicted"/>
<sequence>MFPMSDQSVTTEMTGHRMETDPPLYFDIHLFVCCNRRPDDHPRGSCAAKGSEKLRDYMKARAKEMSLAGLTMPSLRINTAGCLDRCEQGPCLVIYPEGIWYTISSTEDVDQILMRHVSQGERVPELMLPAETAPR</sequence>
<evidence type="ECO:0000313" key="1">
    <source>
        <dbReference type="EMBL" id="AHJ61745.2"/>
    </source>
</evidence>
<name>A0AAN0RBG1_9PROT</name>
<gene>
    <name evidence="1" type="ORF">GbCGDNIH3_0013</name>
</gene>
<accession>A0AAN0RBG1</accession>
<organism evidence="1 2">
    <name type="scientific">Granulibacter bethesdensis</name>
    <dbReference type="NCBI Taxonomy" id="364410"/>
    <lineage>
        <taxon>Bacteria</taxon>
        <taxon>Pseudomonadati</taxon>
        <taxon>Pseudomonadota</taxon>
        <taxon>Alphaproteobacteria</taxon>
        <taxon>Acetobacterales</taxon>
        <taxon>Acetobacteraceae</taxon>
        <taxon>Granulibacter</taxon>
    </lineage>
</organism>
<dbReference type="SUPFAM" id="SSF52833">
    <property type="entry name" value="Thioredoxin-like"/>
    <property type="match status" value="1"/>
</dbReference>
<protein>
    <submittedName>
        <fullName evidence="1">Ferredoxin, 2Fe-2s</fullName>
    </submittedName>
</protein>
<evidence type="ECO:0000313" key="2">
    <source>
        <dbReference type="Proteomes" id="UP000019438"/>
    </source>
</evidence>
<dbReference type="Gene3D" id="3.40.30.10">
    <property type="entry name" value="Glutaredoxin"/>
    <property type="match status" value="1"/>
</dbReference>
<dbReference type="Proteomes" id="UP000019438">
    <property type="component" value="Chromosome"/>
</dbReference>
<dbReference type="InterPro" id="IPR036249">
    <property type="entry name" value="Thioredoxin-like_sf"/>
</dbReference>
<dbReference type="CDD" id="cd02980">
    <property type="entry name" value="TRX_Fd_family"/>
    <property type="match status" value="1"/>
</dbReference>
<dbReference type="AlphaFoldDB" id="A0AAN0RBG1"/>
<dbReference type="KEGG" id="gbc:GbCGDNIH3_0013"/>
<reference evidence="2" key="1">
    <citation type="submission" date="2012-06" db="EMBL/GenBank/DDBJ databases">
        <title>Genome analysis of multiple Granulibacter bethesdensis isolates demonstrates substantial genome diversity.</title>
        <authorList>
            <person name="Greenberg D.E."/>
            <person name="Porcella S.F."/>
            <person name="Zarember K."/>
            <person name="Zelazny A.M."/>
            <person name="Bruno D."/>
            <person name="Martens C."/>
            <person name="Barbian K.D."/>
            <person name="Jaske E."/>
            <person name="Holland S.M."/>
        </authorList>
    </citation>
    <scope>NUCLEOTIDE SEQUENCE [LARGE SCALE GENOMIC DNA]</scope>
    <source>
        <strain evidence="2">CGDNIH3</strain>
    </source>
</reference>
<dbReference type="EMBL" id="CP003181">
    <property type="protein sequence ID" value="AHJ61745.2"/>
    <property type="molecule type" value="Genomic_DNA"/>
</dbReference>